<dbReference type="InterPro" id="IPR051312">
    <property type="entry name" value="Diverse_Substr_Oxidored"/>
</dbReference>
<reference evidence="3" key="1">
    <citation type="submission" date="2021-10" db="EMBL/GenBank/DDBJ databases">
        <authorList>
            <person name="Dean J.D."/>
            <person name="Kim M.K."/>
            <person name="Newey C.N."/>
            <person name="Stoker T.S."/>
            <person name="Thompson D.W."/>
            <person name="Grose J.H."/>
        </authorList>
    </citation>
    <scope>NUCLEOTIDE SEQUENCE</scope>
    <source>
        <strain evidence="3">BT178</strain>
    </source>
</reference>
<dbReference type="InterPro" id="IPR016169">
    <property type="entry name" value="FAD-bd_PCMH_sub2"/>
</dbReference>
<dbReference type="PROSITE" id="PS51387">
    <property type="entry name" value="FAD_PCMH"/>
    <property type="match status" value="1"/>
</dbReference>
<dbReference type="RefSeq" id="WP_226177516.1">
    <property type="nucleotide sequence ID" value="NZ_JAJADR010000005.1"/>
</dbReference>
<dbReference type="Gene3D" id="3.30.43.10">
    <property type="entry name" value="Uridine Diphospho-n-acetylenolpyruvylglucosamine Reductase, domain 2"/>
    <property type="match status" value="1"/>
</dbReference>
<accession>A0ABS8AW40</accession>
<name>A0ABS8AW40_9BACT</name>
<proteinExistence type="predicted"/>
<dbReference type="InterPro" id="IPR036318">
    <property type="entry name" value="FAD-bd_PCMH-like_sf"/>
</dbReference>
<feature type="domain" description="FAD-binding PCMH-type" evidence="2">
    <location>
        <begin position="1"/>
        <end position="221"/>
    </location>
</feature>
<dbReference type="Proteomes" id="UP001165296">
    <property type="component" value="Unassembled WGS sequence"/>
</dbReference>
<dbReference type="PANTHER" id="PTHR42659:SF1">
    <property type="entry name" value="OXIDOREDUCTASE"/>
    <property type="match status" value="1"/>
</dbReference>
<dbReference type="Gene3D" id="3.30.390.50">
    <property type="entry name" value="CO dehydrogenase flavoprotein, C-terminal domain"/>
    <property type="match status" value="1"/>
</dbReference>
<dbReference type="InterPro" id="IPR005107">
    <property type="entry name" value="CO_DH_flav_C"/>
</dbReference>
<dbReference type="Pfam" id="PF03450">
    <property type="entry name" value="CO_deh_flav_C"/>
    <property type="match status" value="1"/>
</dbReference>
<protein>
    <submittedName>
        <fullName evidence="3">Xanthine dehydrogenase family protein subunit M</fullName>
    </submittedName>
</protein>
<sequence length="326" mass="35080">MNQFQYVRPSKAQAAIEAVAKDANATFIAGGTNLVDLMKRGIATPQKLVDINRLPLTKIERENNGLRIGALALNSAVADDKQVREKQPLLALALNAGASAQLRNMATVGGNMLQRTRCAYFYDLTMPCNKREPGTGCGALEGINRMHAIFGFSDKCIAVHPSDMSVALVALDATVLVTGPKGERRIPFADFHRLPGDTPEKDTNLERGELITAVDVPDGPFTKHVHYQKVRERASYAFALLSVAAALDIENNTIKAARLAMGGVAHKPWRLTAAEQSLVGKPATEETFRQAAAVAMQGAKAFKHNAYKLKLAPNTIIQALKTAAAA</sequence>
<dbReference type="InterPro" id="IPR016166">
    <property type="entry name" value="FAD-bd_PCMH"/>
</dbReference>
<keyword evidence="4" id="KW-1185">Reference proteome</keyword>
<evidence type="ECO:0000259" key="2">
    <source>
        <dbReference type="PROSITE" id="PS51387"/>
    </source>
</evidence>
<dbReference type="SMART" id="SM01092">
    <property type="entry name" value="CO_deh_flav_C"/>
    <property type="match status" value="1"/>
</dbReference>
<organism evidence="3 4">
    <name type="scientific">Hymenobacter lucidus</name>
    <dbReference type="NCBI Taxonomy" id="2880930"/>
    <lineage>
        <taxon>Bacteria</taxon>
        <taxon>Pseudomonadati</taxon>
        <taxon>Bacteroidota</taxon>
        <taxon>Cytophagia</taxon>
        <taxon>Cytophagales</taxon>
        <taxon>Hymenobacteraceae</taxon>
        <taxon>Hymenobacter</taxon>
    </lineage>
</organism>
<keyword evidence="1" id="KW-0274">FAD</keyword>
<dbReference type="InterPro" id="IPR002346">
    <property type="entry name" value="Mopterin_DH_FAD-bd"/>
</dbReference>
<evidence type="ECO:0000313" key="3">
    <source>
        <dbReference type="EMBL" id="MCB2409712.1"/>
    </source>
</evidence>
<dbReference type="PANTHER" id="PTHR42659">
    <property type="entry name" value="XANTHINE DEHYDROGENASE SUBUNIT C-RELATED"/>
    <property type="match status" value="1"/>
</dbReference>
<dbReference type="EMBL" id="JAJADR010000005">
    <property type="protein sequence ID" value="MCB2409712.1"/>
    <property type="molecule type" value="Genomic_DNA"/>
</dbReference>
<dbReference type="InterPro" id="IPR036683">
    <property type="entry name" value="CO_DH_flav_C_dom_sf"/>
</dbReference>
<dbReference type="SUPFAM" id="SSF56176">
    <property type="entry name" value="FAD-binding/transporter-associated domain-like"/>
    <property type="match status" value="1"/>
</dbReference>
<evidence type="ECO:0000256" key="1">
    <source>
        <dbReference type="ARBA" id="ARBA00022827"/>
    </source>
</evidence>
<dbReference type="SUPFAM" id="SSF55447">
    <property type="entry name" value="CO dehydrogenase flavoprotein C-terminal domain-like"/>
    <property type="match status" value="1"/>
</dbReference>
<gene>
    <name evidence="3" type="ORF">LGH74_17100</name>
</gene>
<dbReference type="Pfam" id="PF00941">
    <property type="entry name" value="FAD_binding_5"/>
    <property type="match status" value="1"/>
</dbReference>
<comment type="caution">
    <text evidence="3">The sequence shown here is derived from an EMBL/GenBank/DDBJ whole genome shotgun (WGS) entry which is preliminary data.</text>
</comment>
<evidence type="ECO:0000313" key="4">
    <source>
        <dbReference type="Proteomes" id="UP001165296"/>
    </source>
</evidence>
<dbReference type="InterPro" id="IPR016167">
    <property type="entry name" value="FAD-bd_PCMH_sub1"/>
</dbReference>
<dbReference type="Gene3D" id="3.30.465.10">
    <property type="match status" value="2"/>
</dbReference>
<keyword evidence="1" id="KW-0285">Flavoprotein</keyword>